<accession>A0ACB8CR19</accession>
<reference evidence="1" key="1">
    <citation type="submission" date="2020-05" db="EMBL/GenBank/DDBJ databases">
        <title>Large-scale comparative analyses of tick genomes elucidate their genetic diversity and vector capacities.</title>
        <authorList>
            <person name="Jia N."/>
            <person name="Wang J."/>
            <person name="Shi W."/>
            <person name="Du L."/>
            <person name="Sun Y."/>
            <person name="Zhan W."/>
            <person name="Jiang J."/>
            <person name="Wang Q."/>
            <person name="Zhang B."/>
            <person name="Ji P."/>
            <person name="Sakyi L.B."/>
            <person name="Cui X."/>
            <person name="Yuan T."/>
            <person name="Jiang B."/>
            <person name="Yang W."/>
            <person name="Lam T.T.-Y."/>
            <person name="Chang Q."/>
            <person name="Ding S."/>
            <person name="Wang X."/>
            <person name="Zhu J."/>
            <person name="Ruan X."/>
            <person name="Zhao L."/>
            <person name="Wei J."/>
            <person name="Que T."/>
            <person name="Du C."/>
            <person name="Cheng J."/>
            <person name="Dai P."/>
            <person name="Han X."/>
            <person name="Huang E."/>
            <person name="Gao Y."/>
            <person name="Liu J."/>
            <person name="Shao H."/>
            <person name="Ye R."/>
            <person name="Li L."/>
            <person name="Wei W."/>
            <person name="Wang X."/>
            <person name="Wang C."/>
            <person name="Yang T."/>
            <person name="Huo Q."/>
            <person name="Li W."/>
            <person name="Guo W."/>
            <person name="Chen H."/>
            <person name="Zhou L."/>
            <person name="Ni X."/>
            <person name="Tian J."/>
            <person name="Zhou Y."/>
            <person name="Sheng Y."/>
            <person name="Liu T."/>
            <person name="Pan Y."/>
            <person name="Xia L."/>
            <person name="Li J."/>
            <person name="Zhao F."/>
            <person name="Cao W."/>
        </authorList>
    </citation>
    <scope>NUCLEOTIDE SEQUENCE</scope>
    <source>
        <strain evidence="1">Dsil-2018</strain>
    </source>
</reference>
<evidence type="ECO:0000313" key="2">
    <source>
        <dbReference type="Proteomes" id="UP000821865"/>
    </source>
</evidence>
<dbReference type="Proteomes" id="UP000821865">
    <property type="component" value="Chromosome 5"/>
</dbReference>
<organism evidence="1 2">
    <name type="scientific">Dermacentor silvarum</name>
    <name type="common">Tick</name>
    <dbReference type="NCBI Taxonomy" id="543639"/>
    <lineage>
        <taxon>Eukaryota</taxon>
        <taxon>Metazoa</taxon>
        <taxon>Ecdysozoa</taxon>
        <taxon>Arthropoda</taxon>
        <taxon>Chelicerata</taxon>
        <taxon>Arachnida</taxon>
        <taxon>Acari</taxon>
        <taxon>Parasitiformes</taxon>
        <taxon>Ixodida</taxon>
        <taxon>Ixodoidea</taxon>
        <taxon>Ixodidae</taxon>
        <taxon>Rhipicephalinae</taxon>
        <taxon>Dermacentor</taxon>
    </lineage>
</organism>
<proteinExistence type="predicted"/>
<protein>
    <submittedName>
        <fullName evidence="1">Uncharacterized protein</fullName>
    </submittedName>
</protein>
<dbReference type="EMBL" id="CM023474">
    <property type="protein sequence ID" value="KAH7949467.1"/>
    <property type="molecule type" value="Genomic_DNA"/>
</dbReference>
<sequence length="90" mass="10170">MDGKYFEKWFTDKLLLNIPANSVVVMDHAPCHSVALEKAPTKSTRKADIQVWHTKKGVLWSQDMVRAQLLELSQRVNTPSIVHSGGCPWP</sequence>
<keyword evidence="2" id="KW-1185">Reference proteome</keyword>
<name>A0ACB8CR19_DERSI</name>
<comment type="caution">
    <text evidence="1">The sequence shown here is derived from an EMBL/GenBank/DDBJ whole genome shotgun (WGS) entry which is preliminary data.</text>
</comment>
<evidence type="ECO:0000313" key="1">
    <source>
        <dbReference type="EMBL" id="KAH7949467.1"/>
    </source>
</evidence>
<gene>
    <name evidence="1" type="ORF">HPB49_010870</name>
</gene>